<comment type="caution">
    <text evidence="1">The sequence shown here is derived from an EMBL/GenBank/DDBJ whole genome shotgun (WGS) entry which is preliminary data.</text>
</comment>
<dbReference type="EMBL" id="QXED01000005">
    <property type="protein sequence ID" value="RIV21367.1"/>
    <property type="molecule type" value="Genomic_DNA"/>
</dbReference>
<dbReference type="AlphaFoldDB" id="A0A418M617"/>
<proteinExistence type="predicted"/>
<dbReference type="RefSeq" id="WP_119669161.1">
    <property type="nucleotide sequence ID" value="NZ_QXED01000005.1"/>
</dbReference>
<sequence>MILGSDLNFDGNQALNLVLEKAVTAALDAGLTVIGEMGYDTTLQRAKIFDGTTIRKLLQDNDISTDSTLGGASASDVILASQKAVKQYVDSVVSSGQNPISDFDAANATNLPSGATLKDRYRASSAGTVQGLVLQVGDMLLPKVSGASSTDATQWVVIQGNADAASTSVLGLVILATLAQIQGNAGGDANKVITVAQLNAWEAALGRVKSYTTTLNIAAGANGISHNLNSSALVVSTYEANGPVLYKWTITNANTISINAAKARNNVTVVVVAK</sequence>
<keyword evidence="2" id="KW-1185">Reference proteome</keyword>
<dbReference type="Proteomes" id="UP000283523">
    <property type="component" value="Unassembled WGS sequence"/>
</dbReference>
<organism evidence="1 2">
    <name type="scientific">Fibrisoma montanum</name>
    <dbReference type="NCBI Taxonomy" id="2305895"/>
    <lineage>
        <taxon>Bacteria</taxon>
        <taxon>Pseudomonadati</taxon>
        <taxon>Bacteroidota</taxon>
        <taxon>Cytophagia</taxon>
        <taxon>Cytophagales</taxon>
        <taxon>Spirosomataceae</taxon>
        <taxon>Fibrisoma</taxon>
    </lineage>
</organism>
<protein>
    <submittedName>
        <fullName evidence="1">Uncharacterized protein</fullName>
    </submittedName>
</protein>
<accession>A0A418M617</accession>
<evidence type="ECO:0000313" key="1">
    <source>
        <dbReference type="EMBL" id="RIV21367.1"/>
    </source>
</evidence>
<name>A0A418M617_9BACT</name>
<reference evidence="1 2" key="1">
    <citation type="submission" date="2018-08" db="EMBL/GenBank/DDBJ databases">
        <title>Fibrisoma montanum sp. nov., isolated from Danxia mountain soil.</title>
        <authorList>
            <person name="Huang Y."/>
        </authorList>
    </citation>
    <scope>NUCLEOTIDE SEQUENCE [LARGE SCALE GENOMIC DNA]</scope>
    <source>
        <strain evidence="1 2">HYT19</strain>
    </source>
</reference>
<gene>
    <name evidence="1" type="ORF">DYU11_18345</name>
</gene>
<dbReference type="OrthoDB" id="1222968at2"/>
<evidence type="ECO:0000313" key="2">
    <source>
        <dbReference type="Proteomes" id="UP000283523"/>
    </source>
</evidence>